<evidence type="ECO:0000313" key="2">
    <source>
        <dbReference type="Proteomes" id="UP000658131"/>
    </source>
</evidence>
<sequence>MNESNEKKLVIVWLSVDKQAAIDMALLYARDSLINGWWNQIELILWGPSVESAAESEAVQQELALLQNLGVQIGICLACAVRYGVSQKLSDLGFEVRGMGEHLTDLLKSSSPVFVV</sequence>
<dbReference type="Gene3D" id="3.40.1260.10">
    <property type="entry name" value="DsrEFH-like"/>
    <property type="match status" value="1"/>
</dbReference>
<name>A0ABR7NM03_9FIRM</name>
<protein>
    <submittedName>
        <fullName evidence="1">DsrE family protein</fullName>
    </submittedName>
</protein>
<proteinExistence type="predicted"/>
<gene>
    <name evidence="1" type="ORF">H8717_13635</name>
</gene>
<dbReference type="InterPro" id="IPR027396">
    <property type="entry name" value="DsrEFH-like"/>
</dbReference>
<dbReference type="Proteomes" id="UP000658131">
    <property type="component" value="Unassembled WGS sequence"/>
</dbReference>
<keyword evidence="2" id="KW-1185">Reference proteome</keyword>
<dbReference type="Pfam" id="PF02635">
    <property type="entry name" value="DsrE"/>
    <property type="match status" value="1"/>
</dbReference>
<reference evidence="1 2" key="1">
    <citation type="submission" date="2020-08" db="EMBL/GenBank/DDBJ databases">
        <title>Genome public.</title>
        <authorList>
            <person name="Liu C."/>
            <person name="Sun Q."/>
        </authorList>
    </citation>
    <scope>NUCLEOTIDE SEQUENCE [LARGE SCALE GENOMIC DNA]</scope>
    <source>
        <strain evidence="1 2">BX1</strain>
    </source>
</reference>
<dbReference type="InterPro" id="IPR003787">
    <property type="entry name" value="Sulphur_relay_DsrE/F-like"/>
</dbReference>
<dbReference type="RefSeq" id="WP_262400847.1">
    <property type="nucleotide sequence ID" value="NZ_JACRTB010000031.1"/>
</dbReference>
<accession>A0ABR7NM03</accession>
<organism evidence="1 2">
    <name type="scientific">Yanshouia hominis</name>
    <dbReference type="NCBI Taxonomy" id="2763673"/>
    <lineage>
        <taxon>Bacteria</taxon>
        <taxon>Bacillati</taxon>
        <taxon>Bacillota</taxon>
        <taxon>Clostridia</taxon>
        <taxon>Eubacteriales</taxon>
        <taxon>Oscillospiraceae</taxon>
        <taxon>Yanshouia</taxon>
    </lineage>
</organism>
<evidence type="ECO:0000313" key="1">
    <source>
        <dbReference type="EMBL" id="MBC8577441.1"/>
    </source>
</evidence>
<comment type="caution">
    <text evidence="1">The sequence shown here is derived from an EMBL/GenBank/DDBJ whole genome shotgun (WGS) entry which is preliminary data.</text>
</comment>
<dbReference type="EMBL" id="JACRTB010000031">
    <property type="protein sequence ID" value="MBC8577441.1"/>
    <property type="molecule type" value="Genomic_DNA"/>
</dbReference>
<dbReference type="SUPFAM" id="SSF75169">
    <property type="entry name" value="DsrEFH-like"/>
    <property type="match status" value="1"/>
</dbReference>